<sequence>MDHLNIPIDMSNGSWRERCNQRIHNLKANDNSSIPNSSGERQANKHMIPELYDATKEGDVDHFVDALERVSHEKKLSMTAIFDQATPAENSILHVAIKFGHEEIAELVAHHFPTLLNRRNINGDTATSCRCQNSEGIIFRLAPWLLRPRKWHII</sequence>
<protein>
    <submittedName>
        <fullName evidence="2">Ankyrin repeat-containing protein family</fullName>
    </submittedName>
</protein>
<dbReference type="GO" id="GO:0005886">
    <property type="term" value="C:plasma membrane"/>
    <property type="evidence" value="ECO:0007669"/>
    <property type="project" value="UniProtKB-SubCell"/>
</dbReference>
<dbReference type="KEGG" id="qsa:O6P43_000713"/>
<comment type="caution">
    <text evidence="2">The sequence shown here is derived from an EMBL/GenBank/DDBJ whole genome shotgun (WGS) entry which is preliminary data.</text>
</comment>
<evidence type="ECO:0000313" key="3">
    <source>
        <dbReference type="Proteomes" id="UP001163823"/>
    </source>
</evidence>
<dbReference type="SUPFAM" id="SSF48403">
    <property type="entry name" value="Ankyrin repeat"/>
    <property type="match status" value="1"/>
</dbReference>
<comment type="subcellular location">
    <subcellularLocation>
        <location evidence="1">Cell membrane</location>
        <topology evidence="1">Peripheral membrane protein</topology>
    </subcellularLocation>
</comment>
<dbReference type="InterPro" id="IPR036770">
    <property type="entry name" value="Ankyrin_rpt-contain_sf"/>
</dbReference>
<keyword evidence="3" id="KW-1185">Reference proteome</keyword>
<evidence type="ECO:0000313" key="2">
    <source>
        <dbReference type="EMBL" id="KAJ7981451.1"/>
    </source>
</evidence>
<dbReference type="Gene3D" id="1.25.40.20">
    <property type="entry name" value="Ankyrin repeat-containing domain"/>
    <property type="match status" value="1"/>
</dbReference>
<dbReference type="AlphaFoldDB" id="A0AAD7QIJ9"/>
<reference evidence="2 3" key="1">
    <citation type="journal article" date="2023" name="Science">
        <title>Elucidation of the pathway for biosynthesis of saponin adjuvants from the soapbark tree.</title>
        <authorList>
            <person name="Reed J."/>
            <person name="Orme A."/>
            <person name="El-Demerdash A."/>
            <person name="Owen C."/>
            <person name="Martin L.B.B."/>
            <person name="Misra R.C."/>
            <person name="Kikuchi S."/>
            <person name="Rejzek M."/>
            <person name="Martin A.C."/>
            <person name="Harkess A."/>
            <person name="Leebens-Mack J."/>
            <person name="Louveau T."/>
            <person name="Stephenson M.J."/>
            <person name="Osbourn A."/>
        </authorList>
    </citation>
    <scope>NUCLEOTIDE SEQUENCE [LARGE SCALE GENOMIC DNA]</scope>
    <source>
        <strain evidence="2">S10</strain>
    </source>
</reference>
<organism evidence="2 3">
    <name type="scientific">Quillaja saponaria</name>
    <name type="common">Soap bark tree</name>
    <dbReference type="NCBI Taxonomy" id="32244"/>
    <lineage>
        <taxon>Eukaryota</taxon>
        <taxon>Viridiplantae</taxon>
        <taxon>Streptophyta</taxon>
        <taxon>Embryophyta</taxon>
        <taxon>Tracheophyta</taxon>
        <taxon>Spermatophyta</taxon>
        <taxon>Magnoliopsida</taxon>
        <taxon>eudicotyledons</taxon>
        <taxon>Gunneridae</taxon>
        <taxon>Pentapetalae</taxon>
        <taxon>rosids</taxon>
        <taxon>fabids</taxon>
        <taxon>Fabales</taxon>
        <taxon>Quillajaceae</taxon>
        <taxon>Quillaja</taxon>
    </lineage>
</organism>
<evidence type="ECO:0000256" key="1">
    <source>
        <dbReference type="ARBA" id="ARBA00004202"/>
    </source>
</evidence>
<dbReference type="Proteomes" id="UP001163823">
    <property type="component" value="Chromosome 1"/>
</dbReference>
<proteinExistence type="predicted"/>
<accession>A0AAD7QIJ9</accession>
<gene>
    <name evidence="2" type="ORF">O6P43_000713</name>
</gene>
<name>A0AAD7QIJ9_QUISA</name>
<dbReference type="EMBL" id="JARAOO010000001">
    <property type="protein sequence ID" value="KAJ7981451.1"/>
    <property type="molecule type" value="Genomic_DNA"/>
</dbReference>